<evidence type="ECO:0000256" key="1">
    <source>
        <dbReference type="SAM" id="MobiDB-lite"/>
    </source>
</evidence>
<evidence type="ECO:0000313" key="4">
    <source>
        <dbReference type="Proteomes" id="UP000095767"/>
    </source>
</evidence>
<evidence type="ECO:0000259" key="2">
    <source>
        <dbReference type="Pfam" id="PF12776"/>
    </source>
</evidence>
<keyword evidence="4" id="KW-1185">Reference proteome</keyword>
<proteinExistence type="predicted"/>
<sequence>MMKEYHLSARYRGQNGWTKEGWNNMATRLNNKYPVSKFTVPQLKDREQRLKKEHNIVKSIVSKSGFGKVAEGKRCRRTTNVQSEKGNINSSSQEDSIQEYGIYFFMGSPDTTRTAAEFDFDLRCEDGINTNATDSPYGVPVGVPENSHNPSANQEHRTLENSAPSGMSHRTLENSAPSGMSHRARSGEKGPEKNRSNKNKDVVLESLVALRKEELESYKELKSKQIESYKEVKLA</sequence>
<reference evidence="3 4" key="1">
    <citation type="submission" date="2016-09" db="EMBL/GenBank/DDBJ databases">
        <title>The draft genome of Dichanthelium oligosanthes: A C3 panicoid grass species.</title>
        <authorList>
            <person name="Studer A.J."/>
            <person name="Schnable J.C."/>
            <person name="Brutnell T.P."/>
        </authorList>
    </citation>
    <scope>NUCLEOTIDE SEQUENCE [LARGE SCALE GENOMIC DNA]</scope>
    <source>
        <strain evidence="4">cv. Kellogg 1175</strain>
        <tissue evidence="3">Leaf</tissue>
    </source>
</reference>
<comment type="caution">
    <text evidence="3">The sequence shown here is derived from an EMBL/GenBank/DDBJ whole genome shotgun (WGS) entry which is preliminary data.</text>
</comment>
<protein>
    <recommendedName>
        <fullName evidence="2">Myb/SANT-like domain-containing protein</fullName>
    </recommendedName>
</protein>
<dbReference type="Pfam" id="PF12776">
    <property type="entry name" value="Myb_DNA-bind_3"/>
    <property type="match status" value="1"/>
</dbReference>
<dbReference type="EMBL" id="LWDX02013513">
    <property type="protein sequence ID" value="OEL35009.1"/>
    <property type="molecule type" value="Genomic_DNA"/>
</dbReference>
<feature type="domain" description="Myb/SANT-like" evidence="2">
    <location>
        <begin position="5"/>
        <end position="66"/>
    </location>
</feature>
<organism evidence="3 4">
    <name type="scientific">Dichanthelium oligosanthes</name>
    <dbReference type="NCBI Taxonomy" id="888268"/>
    <lineage>
        <taxon>Eukaryota</taxon>
        <taxon>Viridiplantae</taxon>
        <taxon>Streptophyta</taxon>
        <taxon>Embryophyta</taxon>
        <taxon>Tracheophyta</taxon>
        <taxon>Spermatophyta</taxon>
        <taxon>Magnoliopsida</taxon>
        <taxon>Liliopsida</taxon>
        <taxon>Poales</taxon>
        <taxon>Poaceae</taxon>
        <taxon>PACMAD clade</taxon>
        <taxon>Panicoideae</taxon>
        <taxon>Panicodae</taxon>
        <taxon>Paniceae</taxon>
        <taxon>Dichantheliinae</taxon>
        <taxon>Dichanthelium</taxon>
    </lineage>
</organism>
<evidence type="ECO:0000313" key="3">
    <source>
        <dbReference type="EMBL" id="OEL35009.1"/>
    </source>
</evidence>
<name>A0A1E5WC53_9POAL</name>
<dbReference type="PANTHER" id="PTHR47072:SF5">
    <property type="entry name" value="MYB_SANT-LIKE DOMAIN-CONTAINING PROTEIN"/>
    <property type="match status" value="1"/>
</dbReference>
<feature type="compositionally biased region" description="Basic and acidic residues" evidence="1">
    <location>
        <begin position="185"/>
        <end position="202"/>
    </location>
</feature>
<dbReference type="InterPro" id="IPR024752">
    <property type="entry name" value="Myb/SANT-like_dom"/>
</dbReference>
<feature type="region of interest" description="Disordered" evidence="1">
    <location>
        <begin position="131"/>
        <end position="202"/>
    </location>
</feature>
<dbReference type="PANTHER" id="PTHR47072">
    <property type="match status" value="1"/>
</dbReference>
<gene>
    <name evidence="3" type="ORF">BAE44_0003972</name>
</gene>
<dbReference type="Proteomes" id="UP000095767">
    <property type="component" value="Unassembled WGS sequence"/>
</dbReference>
<dbReference type="AlphaFoldDB" id="A0A1E5WC53"/>
<accession>A0A1E5WC53</accession>